<evidence type="ECO:0000256" key="8">
    <source>
        <dbReference type="SAM" id="SignalP"/>
    </source>
</evidence>
<keyword evidence="5" id="KW-0165">Cleavage on pair of basic residues</keyword>
<keyword evidence="6" id="KW-0027">Amidation</keyword>
<organism evidence="9 10">
    <name type="scientific">Drosophila busckii</name>
    <name type="common">Fruit fly</name>
    <dbReference type="NCBI Taxonomy" id="30019"/>
    <lineage>
        <taxon>Eukaryota</taxon>
        <taxon>Metazoa</taxon>
        <taxon>Ecdysozoa</taxon>
        <taxon>Arthropoda</taxon>
        <taxon>Hexapoda</taxon>
        <taxon>Insecta</taxon>
        <taxon>Pterygota</taxon>
        <taxon>Neoptera</taxon>
        <taxon>Endopterygota</taxon>
        <taxon>Diptera</taxon>
        <taxon>Brachycera</taxon>
        <taxon>Muscomorpha</taxon>
        <taxon>Ephydroidea</taxon>
        <taxon>Drosophilidae</taxon>
        <taxon>Drosophila</taxon>
    </lineage>
</organism>
<feature type="chain" id="PRO_5005788158" description="Drosulfakinins" evidence="8">
    <location>
        <begin position="32"/>
        <end position="131"/>
    </location>
</feature>
<keyword evidence="10" id="KW-1185">Reference proteome</keyword>
<dbReference type="OrthoDB" id="6360815at2759"/>
<name>A0A0M3QXR6_DROBS</name>
<proteinExistence type="inferred from homology"/>
<keyword evidence="4" id="KW-0964">Secreted</keyword>
<evidence type="ECO:0000256" key="7">
    <source>
        <dbReference type="ARBA" id="ARBA00023320"/>
    </source>
</evidence>
<comment type="subcellular location">
    <subcellularLocation>
        <location evidence="1">Secreted</location>
    </subcellularLocation>
</comment>
<evidence type="ECO:0000256" key="3">
    <source>
        <dbReference type="ARBA" id="ARBA00021505"/>
    </source>
</evidence>
<evidence type="ECO:0000313" key="10">
    <source>
        <dbReference type="Proteomes" id="UP000494163"/>
    </source>
</evidence>
<sequence>MQPNSSNNCFTACLWLLLLGLYLLLVVQTESASLESTKQELQLRELEPKTDNDAGIPLARFSAGRHNQRAIWLGSKLYQASRSKLPMALDLLLDSAEGERSKRFDDYGHMRFGKRGGEDQFDDYGHMRFGR</sequence>
<gene>
    <name evidence="9" type="ORF">Dbus_chr3Rg1143</name>
</gene>
<dbReference type="GO" id="GO:0005576">
    <property type="term" value="C:extracellular region"/>
    <property type="evidence" value="ECO:0007669"/>
    <property type="project" value="UniProtKB-SubCell"/>
</dbReference>
<dbReference type="AlphaFoldDB" id="A0A0M3QXR6"/>
<keyword evidence="7" id="KW-0527">Neuropeptide</keyword>
<evidence type="ECO:0000256" key="5">
    <source>
        <dbReference type="ARBA" id="ARBA00022685"/>
    </source>
</evidence>
<dbReference type="GO" id="GO:0007218">
    <property type="term" value="P:neuropeptide signaling pathway"/>
    <property type="evidence" value="ECO:0007669"/>
    <property type="project" value="UniProtKB-KW"/>
</dbReference>
<reference evidence="9 10" key="1">
    <citation type="submission" date="2015-08" db="EMBL/GenBank/DDBJ databases">
        <title>Ancestral chromatin configuration constrains chromatin evolution on differentiating sex chromosomes in Drosophila.</title>
        <authorList>
            <person name="Zhou Q."/>
            <person name="Bachtrog D."/>
        </authorList>
    </citation>
    <scope>NUCLEOTIDE SEQUENCE [LARGE SCALE GENOMIC DNA]</scope>
    <source>
        <tissue evidence="9">Whole larvae</tissue>
    </source>
</reference>
<dbReference type="OMA" id="FGDRRNQ"/>
<evidence type="ECO:0000313" key="9">
    <source>
        <dbReference type="EMBL" id="ALC46393.1"/>
    </source>
</evidence>
<evidence type="ECO:0000256" key="2">
    <source>
        <dbReference type="ARBA" id="ARBA00006273"/>
    </source>
</evidence>
<keyword evidence="8" id="KW-0732">Signal</keyword>
<dbReference type="Proteomes" id="UP000494163">
    <property type="component" value="Chromosome 3R"/>
</dbReference>
<dbReference type="PROSITE" id="PS00259">
    <property type="entry name" value="GASTRIN"/>
    <property type="match status" value="1"/>
</dbReference>
<evidence type="ECO:0000256" key="4">
    <source>
        <dbReference type="ARBA" id="ARBA00022525"/>
    </source>
</evidence>
<dbReference type="STRING" id="30019.A0A0M3QXR6"/>
<accession>A0A0M3QXR6</accession>
<evidence type="ECO:0000256" key="1">
    <source>
        <dbReference type="ARBA" id="ARBA00004613"/>
    </source>
</evidence>
<dbReference type="Pfam" id="PF08257">
    <property type="entry name" value="Sulfakinin"/>
    <property type="match status" value="2"/>
</dbReference>
<dbReference type="InterPro" id="IPR013152">
    <property type="entry name" value="Gastrin/cholecystokinin_CS"/>
</dbReference>
<dbReference type="EMBL" id="CP012526">
    <property type="protein sequence ID" value="ALC46393.1"/>
    <property type="molecule type" value="Genomic_DNA"/>
</dbReference>
<dbReference type="InterPro" id="IPR013259">
    <property type="entry name" value="Sulfakinin"/>
</dbReference>
<protein>
    <recommendedName>
        <fullName evidence="3">Drosulfakinins</fullName>
    </recommendedName>
</protein>
<comment type="similarity">
    <text evidence="2">Belongs to the gastrin/cholecystokinin family.</text>
</comment>
<feature type="signal peptide" evidence="8">
    <location>
        <begin position="1"/>
        <end position="31"/>
    </location>
</feature>
<evidence type="ECO:0000256" key="6">
    <source>
        <dbReference type="ARBA" id="ARBA00022815"/>
    </source>
</evidence>